<evidence type="ECO:0000313" key="2">
    <source>
        <dbReference type="EMBL" id="AXE82316.1"/>
    </source>
</evidence>
<dbReference type="Proteomes" id="UP000252698">
    <property type="component" value="Chromosome"/>
</dbReference>
<dbReference type="InterPro" id="IPR039365">
    <property type="entry name" value="IS701-like"/>
</dbReference>
<organism evidence="2 3">
    <name type="scientific">Streptomyces atratus</name>
    <dbReference type="NCBI Taxonomy" id="1893"/>
    <lineage>
        <taxon>Bacteria</taxon>
        <taxon>Bacillati</taxon>
        <taxon>Actinomycetota</taxon>
        <taxon>Actinomycetes</taxon>
        <taxon>Kitasatosporales</taxon>
        <taxon>Streptomycetaceae</taxon>
        <taxon>Streptomyces</taxon>
    </lineage>
</organism>
<feature type="domain" description="Transposase IS701-like DDE" evidence="1">
    <location>
        <begin position="3"/>
        <end position="121"/>
    </location>
</feature>
<proteinExistence type="predicted"/>
<accession>A0A2Z5JPE4</accession>
<dbReference type="AlphaFoldDB" id="A0A2Z5JPE4"/>
<dbReference type="KEGG" id="sata:C5746_41915"/>
<dbReference type="PANTHER" id="PTHR33627:SF1">
    <property type="entry name" value="TRANSPOSASE"/>
    <property type="match status" value="1"/>
</dbReference>
<dbReference type="InterPro" id="IPR038721">
    <property type="entry name" value="IS701-like_DDE_dom"/>
</dbReference>
<dbReference type="InterPro" id="IPR012337">
    <property type="entry name" value="RNaseH-like_sf"/>
</dbReference>
<sequence>MPVVDPEVWVIDDVSFPRREDVGGGVARQWCGALGRQSNCRVAVSLHTASDTASAPISWQLFVPQQWQDDAARRSRDGIPEEVGRREKWRLALDLIDEAVSWGLAPQVIVADAGYGQNGRFPLIVDTLIIGS</sequence>
<dbReference type="EMBL" id="CP027306">
    <property type="protein sequence ID" value="AXE82316.1"/>
    <property type="molecule type" value="Genomic_DNA"/>
</dbReference>
<reference evidence="2 3" key="1">
    <citation type="journal article" date="2018" name="Front. Microbiol.">
        <title>Genome Sequencing of Streptomyces atratus SCSIOZH16 and Activation Production of Nocardamine via Metabolic Engineering.</title>
        <authorList>
            <person name="Li Y."/>
            <person name="Zhang C."/>
            <person name="Liu C."/>
            <person name="Ju J."/>
            <person name="Ma J."/>
        </authorList>
    </citation>
    <scope>NUCLEOTIDE SEQUENCE [LARGE SCALE GENOMIC DNA]</scope>
    <source>
        <strain evidence="2 3">SCSIO_ZH16</strain>
    </source>
</reference>
<dbReference type="Pfam" id="PF13546">
    <property type="entry name" value="DDE_5"/>
    <property type="match status" value="1"/>
</dbReference>
<name>A0A2Z5JPE4_STRAR</name>
<gene>
    <name evidence="2" type="ORF">C5746_41915</name>
</gene>
<dbReference type="SUPFAM" id="SSF53098">
    <property type="entry name" value="Ribonuclease H-like"/>
    <property type="match status" value="1"/>
</dbReference>
<evidence type="ECO:0000313" key="3">
    <source>
        <dbReference type="Proteomes" id="UP000252698"/>
    </source>
</evidence>
<dbReference type="PANTHER" id="PTHR33627">
    <property type="entry name" value="TRANSPOSASE"/>
    <property type="match status" value="1"/>
</dbReference>
<protein>
    <recommendedName>
        <fullName evidence="1">Transposase IS701-like DDE domain-containing protein</fullName>
    </recommendedName>
</protein>
<evidence type="ECO:0000259" key="1">
    <source>
        <dbReference type="Pfam" id="PF13546"/>
    </source>
</evidence>